<evidence type="ECO:0000256" key="1">
    <source>
        <dbReference type="SAM" id="MobiDB-lite"/>
    </source>
</evidence>
<feature type="region of interest" description="Disordered" evidence="1">
    <location>
        <begin position="1"/>
        <end position="102"/>
    </location>
</feature>
<protein>
    <submittedName>
        <fullName evidence="2">Uncharacterized protein</fullName>
    </submittedName>
</protein>
<name>A0A4S2MUA9_9PEZI</name>
<proteinExistence type="predicted"/>
<dbReference type="Proteomes" id="UP000298138">
    <property type="component" value="Unassembled WGS sequence"/>
</dbReference>
<evidence type="ECO:0000313" key="2">
    <source>
        <dbReference type="EMBL" id="TGZ80159.1"/>
    </source>
</evidence>
<dbReference type="AlphaFoldDB" id="A0A4S2MUA9"/>
<dbReference type="Gene3D" id="3.80.10.10">
    <property type="entry name" value="Ribonuclease Inhibitor"/>
    <property type="match status" value="1"/>
</dbReference>
<dbReference type="SUPFAM" id="SSF52047">
    <property type="entry name" value="RNI-like"/>
    <property type="match status" value="1"/>
</dbReference>
<dbReference type="InterPro" id="IPR032675">
    <property type="entry name" value="LRR_dom_sf"/>
</dbReference>
<dbReference type="OrthoDB" id="120976at2759"/>
<gene>
    <name evidence="2" type="ORF">EX30DRAFT_341731</name>
</gene>
<dbReference type="EMBL" id="ML220126">
    <property type="protein sequence ID" value="TGZ80159.1"/>
    <property type="molecule type" value="Genomic_DNA"/>
</dbReference>
<accession>A0A4S2MUA9</accession>
<sequence length="392" mass="44229">MPRKRPAKLSVLADTPEDDEPENKKPPPASKRRRQAADADDSATNGRLLKRQALDHKSINSTEGSLLRSRLDIKQEEKDEKLSKPLNDKKLPPSKLKYEEPPEEDFNQALEKLLPPDNLLPFLEHLSQKSQDGIQELADLVTDQDCWTPELVALFSTTAITSLDLSAPSTSEPTFLEVPDSTLLAPLFVQNRFTSLTTLSLRNLSLSDDDLAFLRLLPSLTTLDLHNTNIGTHALHHLVCHRYTLTSLNIAMNPRITDDTRIILRALSSLTFLFLRGTSFTLPALRRLVMDDLPRKCRLLSLPAPVIDHLNTRGSKYALDIPPGYMTEPDANKIANMNLPFLKKQLEAHQKWNKDIQTTGTKVELVARLRNVLWNRKADERILEVLGRKETG</sequence>
<organism evidence="2 3">
    <name type="scientific">Ascodesmis nigricans</name>
    <dbReference type="NCBI Taxonomy" id="341454"/>
    <lineage>
        <taxon>Eukaryota</taxon>
        <taxon>Fungi</taxon>
        <taxon>Dikarya</taxon>
        <taxon>Ascomycota</taxon>
        <taxon>Pezizomycotina</taxon>
        <taxon>Pezizomycetes</taxon>
        <taxon>Pezizales</taxon>
        <taxon>Ascodesmidaceae</taxon>
        <taxon>Ascodesmis</taxon>
    </lineage>
</organism>
<dbReference type="STRING" id="341454.A0A4S2MUA9"/>
<reference evidence="2 3" key="1">
    <citation type="submission" date="2019-04" db="EMBL/GenBank/DDBJ databases">
        <title>Comparative genomics and transcriptomics to analyze fruiting body development in filamentous ascomycetes.</title>
        <authorList>
            <consortium name="DOE Joint Genome Institute"/>
            <person name="Lutkenhaus R."/>
            <person name="Traeger S."/>
            <person name="Breuer J."/>
            <person name="Kuo A."/>
            <person name="Lipzen A."/>
            <person name="Pangilinan J."/>
            <person name="Dilworth D."/>
            <person name="Sandor L."/>
            <person name="Poggeler S."/>
            <person name="Barry K."/>
            <person name="Grigoriev I.V."/>
            <person name="Nowrousian M."/>
        </authorList>
    </citation>
    <scope>NUCLEOTIDE SEQUENCE [LARGE SCALE GENOMIC DNA]</scope>
    <source>
        <strain evidence="2 3">CBS 389.68</strain>
    </source>
</reference>
<evidence type="ECO:0000313" key="3">
    <source>
        <dbReference type="Proteomes" id="UP000298138"/>
    </source>
</evidence>
<dbReference type="InParanoid" id="A0A4S2MUA9"/>
<feature type="compositionally biased region" description="Basic and acidic residues" evidence="1">
    <location>
        <begin position="69"/>
        <end position="100"/>
    </location>
</feature>
<keyword evidence="3" id="KW-1185">Reference proteome</keyword>